<evidence type="ECO:0000313" key="5">
    <source>
        <dbReference type="Proteomes" id="UP000332933"/>
    </source>
</evidence>
<accession>A0A485LJU4</accession>
<dbReference type="PANTHER" id="PTHR12203:SF119">
    <property type="entry name" value="GLYCOSYL TRANSFERASE CAP10 DOMAIN-CONTAINING PROTEIN"/>
    <property type="match status" value="1"/>
</dbReference>
<evidence type="ECO:0000259" key="2">
    <source>
        <dbReference type="SMART" id="SM00672"/>
    </source>
</evidence>
<dbReference type="AlphaFoldDB" id="A0A485LJU4"/>
<keyword evidence="5" id="KW-1185">Reference proteome</keyword>
<protein>
    <submittedName>
        <fullName evidence="4">Aste57867_22337 protein</fullName>
    </submittedName>
</protein>
<feature type="compositionally biased region" description="Basic and acidic residues" evidence="1">
    <location>
        <begin position="678"/>
        <end position="706"/>
    </location>
</feature>
<dbReference type="OrthoDB" id="541052at2759"/>
<sequence length="738" mass="86856">MHRQDRGGNYGDRGFEAARFRGLRGMFSWEDETNEVWKEAVESHGGGVPKFATKGECEEFVKDHCGPGSNPNFPTLQHIFTMLVTWKQIEDILIPAMMVVDEKYPYVAFKAESGGGGIREDNRFHKTDVEKGIQWRMDLPFHRETNRESTMHTLKYLFFHMRCGIFVMIRSGRVVLFAPFVNKDYENNWADHLTFDSSDKSFEAYYQEKRNHYRRENIIHDIRQWWANGNIICNEHCKDSRRADETQYWGDQFLSQLRDMLDDSCKHRHIPDCEFFINKRDYPHLKNNLTEPYGFLFDRNDKNPAEDLPLERYLYSSYAPIMSFYISNRFADIPFPCSEDWEAATGLVFPPSFVHTHCRDCDCGHPRDCRNRWECYCKGDRKYHGIASVRDLFTASNFKKFDKPWEEKVNTAFFRGTATGGGTTIDTNQRLHLAYLSNLWKTEPEYRHLMHPLPCLDAEITAWNLRDKKIAGRPMTFVRKESFQGRGQFTAGAHHYIPMYEQSKFKYILYVEGHCAANRYAFLMRLGSVILKVTSKCVADEMWYTPLLVPMEDHVPIKEDLSDLAEKIEWCRDNDDKCRAMAERAKEKYEQYVSKQGIYDYMELITTQVAQRYVAPPTHFGYVRPEEHVEVDERKPRQSVEHTHSCLPWKKGESPTFCKSCKDNEVLAFKRKRDAVDRDDAYNAKRPKLNYDRSQQHQYRRGDRPSNHHQLAASRPPLERTCRKCRRKISACVCKKDD</sequence>
<organism evidence="4 5">
    <name type="scientific">Aphanomyces stellatus</name>
    <dbReference type="NCBI Taxonomy" id="120398"/>
    <lineage>
        <taxon>Eukaryota</taxon>
        <taxon>Sar</taxon>
        <taxon>Stramenopiles</taxon>
        <taxon>Oomycota</taxon>
        <taxon>Saprolegniomycetes</taxon>
        <taxon>Saprolegniales</taxon>
        <taxon>Verrucalvaceae</taxon>
        <taxon>Aphanomyces</taxon>
    </lineage>
</organism>
<dbReference type="EMBL" id="CAADRA010007073">
    <property type="protein sequence ID" value="VFT99000.1"/>
    <property type="molecule type" value="Genomic_DNA"/>
</dbReference>
<evidence type="ECO:0000256" key="1">
    <source>
        <dbReference type="SAM" id="MobiDB-lite"/>
    </source>
</evidence>
<dbReference type="PANTHER" id="PTHR12203">
    <property type="entry name" value="KDEL LYS-ASP-GLU-LEU CONTAINING - RELATED"/>
    <property type="match status" value="1"/>
</dbReference>
<evidence type="ECO:0000313" key="4">
    <source>
        <dbReference type="EMBL" id="VFT99000.1"/>
    </source>
</evidence>
<proteinExistence type="predicted"/>
<dbReference type="InterPro" id="IPR051091">
    <property type="entry name" value="O-Glucosyltr/Glycosyltrsf_90"/>
</dbReference>
<name>A0A485LJU4_9STRA</name>
<dbReference type="Proteomes" id="UP000332933">
    <property type="component" value="Unassembled WGS sequence"/>
</dbReference>
<dbReference type="InterPro" id="IPR006598">
    <property type="entry name" value="CAP10"/>
</dbReference>
<gene>
    <name evidence="4" type="primary">Aste57867_22337</name>
    <name evidence="3" type="ORF">As57867_022267</name>
    <name evidence="4" type="ORF">ASTE57867_22337</name>
</gene>
<reference evidence="4 5" key="1">
    <citation type="submission" date="2019-03" db="EMBL/GenBank/DDBJ databases">
        <authorList>
            <person name="Gaulin E."/>
            <person name="Dumas B."/>
        </authorList>
    </citation>
    <scope>NUCLEOTIDE SEQUENCE [LARGE SCALE GENOMIC DNA]</scope>
    <source>
        <strain evidence="4">CBS 568.67</strain>
    </source>
</reference>
<feature type="region of interest" description="Disordered" evidence="1">
    <location>
        <begin position="678"/>
        <end position="717"/>
    </location>
</feature>
<evidence type="ECO:0000313" key="3">
    <source>
        <dbReference type="EMBL" id="KAF0685815.1"/>
    </source>
</evidence>
<reference evidence="3" key="2">
    <citation type="submission" date="2019-06" db="EMBL/GenBank/DDBJ databases">
        <title>Genomics analysis of Aphanomyces spp. identifies a new class of oomycete effector associated with host adaptation.</title>
        <authorList>
            <person name="Gaulin E."/>
        </authorList>
    </citation>
    <scope>NUCLEOTIDE SEQUENCE</scope>
    <source>
        <strain evidence="3">CBS 578.67</strain>
    </source>
</reference>
<feature type="domain" description="Glycosyl transferase CAP10" evidence="2">
    <location>
        <begin position="269"/>
        <end position="614"/>
    </location>
</feature>
<dbReference type="Pfam" id="PF05686">
    <property type="entry name" value="Glyco_transf_90"/>
    <property type="match status" value="1"/>
</dbReference>
<dbReference type="EMBL" id="VJMH01007047">
    <property type="protein sequence ID" value="KAF0685815.1"/>
    <property type="molecule type" value="Genomic_DNA"/>
</dbReference>
<dbReference type="SMART" id="SM00672">
    <property type="entry name" value="CAP10"/>
    <property type="match status" value="1"/>
</dbReference>